<name>A0ABU1DBV8_9HYPH</name>
<comment type="caution">
    <text evidence="1">The sequence shown here is derived from an EMBL/GenBank/DDBJ whole genome shotgun (WGS) entry which is preliminary data.</text>
</comment>
<dbReference type="Proteomes" id="UP001181622">
    <property type="component" value="Unassembled WGS sequence"/>
</dbReference>
<dbReference type="EMBL" id="JADBEO010000004">
    <property type="protein sequence ID" value="MDR4305589.1"/>
    <property type="molecule type" value="Genomic_DNA"/>
</dbReference>
<dbReference type="InterPro" id="IPR046606">
    <property type="entry name" value="DUF6665"/>
</dbReference>
<keyword evidence="2" id="KW-1185">Reference proteome</keyword>
<proteinExistence type="predicted"/>
<evidence type="ECO:0000313" key="2">
    <source>
        <dbReference type="Proteomes" id="UP001181622"/>
    </source>
</evidence>
<accession>A0ABU1DBV8</accession>
<gene>
    <name evidence="1" type="ORF">IHQ68_02995</name>
</gene>
<reference evidence="1" key="1">
    <citation type="submission" date="2020-10" db="EMBL/GenBank/DDBJ databases">
        <authorList>
            <person name="Abbas A."/>
            <person name="Razzaq R."/>
            <person name="Waqas M."/>
            <person name="Abbas N."/>
            <person name="Nielsen T.K."/>
            <person name="Hansen L.H."/>
            <person name="Hussain S."/>
            <person name="Shahid M."/>
        </authorList>
    </citation>
    <scope>NUCLEOTIDE SEQUENCE</scope>
    <source>
        <strain evidence="1">S14</strain>
    </source>
</reference>
<organism evidence="1 2">
    <name type="scientific">Chelatococcus sambhunathii</name>
    <dbReference type="NCBI Taxonomy" id="363953"/>
    <lineage>
        <taxon>Bacteria</taxon>
        <taxon>Pseudomonadati</taxon>
        <taxon>Pseudomonadota</taxon>
        <taxon>Alphaproteobacteria</taxon>
        <taxon>Hyphomicrobiales</taxon>
        <taxon>Chelatococcaceae</taxon>
        <taxon>Chelatococcus</taxon>
    </lineage>
</organism>
<dbReference type="RefSeq" id="WP_309388708.1">
    <property type="nucleotide sequence ID" value="NZ_JADBEO010000004.1"/>
</dbReference>
<sequence length="106" mass="11238">MTLRPPRSFERLPAIVTGEASLQAEIMAEKAAALARAGEAVVKALDAWRDAPDPEKGARAYAAAEAVQSLFIQRELMGLRAHGDVVAQLGVPREVLSKIGARPPAP</sequence>
<protein>
    <submittedName>
        <fullName evidence="1">Uncharacterized protein</fullName>
    </submittedName>
</protein>
<evidence type="ECO:0000313" key="1">
    <source>
        <dbReference type="EMBL" id="MDR4305589.1"/>
    </source>
</evidence>
<dbReference type="Pfam" id="PF20370">
    <property type="entry name" value="DUF6665"/>
    <property type="match status" value="1"/>
</dbReference>